<proteinExistence type="predicted"/>
<dbReference type="PROSITE" id="PS50294">
    <property type="entry name" value="WD_REPEATS_REGION"/>
    <property type="match status" value="2"/>
</dbReference>
<dbReference type="InterPro" id="IPR052234">
    <property type="entry name" value="U5_snRNP_Component"/>
</dbReference>
<feature type="repeat" description="WD" evidence="3">
    <location>
        <begin position="76"/>
        <end position="106"/>
    </location>
</feature>
<accession>A0A8C0XBC9</accession>
<keyword evidence="1 3" id="KW-0853">WD repeat</keyword>
<dbReference type="SUPFAM" id="SSF50978">
    <property type="entry name" value="WD40 repeat-like"/>
    <property type="match status" value="1"/>
</dbReference>
<dbReference type="InterPro" id="IPR001680">
    <property type="entry name" value="WD40_rpt"/>
</dbReference>
<dbReference type="GO" id="GO:0071013">
    <property type="term" value="C:catalytic step 2 spliceosome"/>
    <property type="evidence" value="ECO:0007669"/>
    <property type="project" value="TreeGrafter"/>
</dbReference>
<dbReference type="PANTHER" id="PTHR44006">
    <property type="entry name" value="U5 SMALL NUCLEAR RIBONUCLEOPROTEIN 40 KDA PROTEIN"/>
    <property type="match status" value="1"/>
</dbReference>
<dbReference type="InterPro" id="IPR019775">
    <property type="entry name" value="WD40_repeat_CS"/>
</dbReference>
<gene>
    <name evidence="4" type="primary">LOC109681728</name>
</gene>
<dbReference type="InterPro" id="IPR036322">
    <property type="entry name" value="WD40_repeat_dom_sf"/>
</dbReference>
<dbReference type="PANTHER" id="PTHR44006:SF1">
    <property type="entry name" value="U5 SMALL NUCLEAR RIBONUCLEOPROTEIN 40 KDA PROTEIN"/>
    <property type="match status" value="1"/>
</dbReference>
<evidence type="ECO:0000313" key="4">
    <source>
        <dbReference type="Ensembl" id="ENSCCNP00000023663.1"/>
    </source>
</evidence>
<feature type="repeat" description="WD" evidence="3">
    <location>
        <begin position="107"/>
        <end position="141"/>
    </location>
</feature>
<dbReference type="InterPro" id="IPR015943">
    <property type="entry name" value="WD40/YVTN_repeat-like_dom_sf"/>
</dbReference>
<dbReference type="Ensembl" id="ENSCCNT00000030219.1">
    <property type="protein sequence ID" value="ENSCCNP00000023663.1"/>
    <property type="gene ID" value="ENSCCNG00000023232.1"/>
</dbReference>
<dbReference type="SMART" id="SM00320">
    <property type="entry name" value="WD40"/>
    <property type="match status" value="2"/>
</dbReference>
<name>A0A8C0XBC9_CASCN</name>
<sequence>MLDFLYPGNSINHLHGTSFSWVLRRPLADSCFDWLVGLYCFAVRVWDVRPFAPKERCVKIFQGNVHNFEKNLLRCSWSPDGSKIAAGSADRFVYVWDTTSRRILYKLPGHAGSINEVAFHPDEPIILSASSDKRLYMGEIQ</sequence>
<dbReference type="AlphaFoldDB" id="A0A8C0XBC9"/>
<evidence type="ECO:0000256" key="3">
    <source>
        <dbReference type="PROSITE-ProRule" id="PRU00221"/>
    </source>
</evidence>
<protein>
    <submittedName>
        <fullName evidence="4">Uncharacterized protein</fullName>
    </submittedName>
</protein>
<reference evidence="4" key="1">
    <citation type="submission" date="2023-09" db="UniProtKB">
        <authorList>
            <consortium name="Ensembl"/>
        </authorList>
    </citation>
    <scope>IDENTIFICATION</scope>
</reference>
<dbReference type="PROSITE" id="PS50082">
    <property type="entry name" value="WD_REPEATS_2"/>
    <property type="match status" value="2"/>
</dbReference>
<keyword evidence="2" id="KW-0677">Repeat</keyword>
<dbReference type="Gene3D" id="2.130.10.10">
    <property type="entry name" value="YVTN repeat-like/Quinoprotein amine dehydrogenase"/>
    <property type="match status" value="1"/>
</dbReference>
<organism evidence="4">
    <name type="scientific">Castor canadensis</name>
    <name type="common">American beaver</name>
    <dbReference type="NCBI Taxonomy" id="51338"/>
    <lineage>
        <taxon>Eukaryota</taxon>
        <taxon>Metazoa</taxon>
        <taxon>Chordata</taxon>
        <taxon>Craniata</taxon>
        <taxon>Vertebrata</taxon>
        <taxon>Euteleostomi</taxon>
        <taxon>Mammalia</taxon>
        <taxon>Eutheria</taxon>
        <taxon>Euarchontoglires</taxon>
        <taxon>Glires</taxon>
        <taxon>Rodentia</taxon>
        <taxon>Castorimorpha</taxon>
        <taxon>Castoridae</taxon>
        <taxon>Castor</taxon>
    </lineage>
</organism>
<evidence type="ECO:0000256" key="2">
    <source>
        <dbReference type="ARBA" id="ARBA00022737"/>
    </source>
</evidence>
<dbReference type="GO" id="GO:0003723">
    <property type="term" value="F:RNA binding"/>
    <property type="evidence" value="ECO:0007669"/>
    <property type="project" value="TreeGrafter"/>
</dbReference>
<dbReference type="Pfam" id="PF00400">
    <property type="entry name" value="WD40"/>
    <property type="match status" value="2"/>
</dbReference>
<dbReference type="PROSITE" id="PS00678">
    <property type="entry name" value="WD_REPEATS_1"/>
    <property type="match status" value="1"/>
</dbReference>
<evidence type="ECO:0000256" key="1">
    <source>
        <dbReference type="ARBA" id="ARBA00022574"/>
    </source>
</evidence>